<name>Q4W5T2_CAEEL</name>
<dbReference type="EMBL" id="BX284601">
    <property type="protein sequence ID" value="CCD68306.2"/>
    <property type="molecule type" value="Genomic_DNA"/>
</dbReference>
<evidence type="ECO:0000313" key="2">
    <source>
        <dbReference type="Proteomes" id="UP000001940"/>
    </source>
</evidence>
<protein>
    <submittedName>
        <fullName evidence="1">Uncharacterized protein</fullName>
    </submittedName>
</protein>
<dbReference type="PaxDb" id="6239-Y119C1B.11"/>
<organism evidence="1 2">
    <name type="scientific">Caenorhabditis elegans</name>
    <dbReference type="NCBI Taxonomy" id="6239"/>
    <lineage>
        <taxon>Eukaryota</taxon>
        <taxon>Metazoa</taxon>
        <taxon>Ecdysozoa</taxon>
        <taxon>Nematoda</taxon>
        <taxon>Chromadorea</taxon>
        <taxon>Rhabditida</taxon>
        <taxon>Rhabditina</taxon>
        <taxon>Rhabditomorpha</taxon>
        <taxon>Rhabditoidea</taxon>
        <taxon>Rhabditidae</taxon>
        <taxon>Peloderinae</taxon>
        <taxon>Caenorhabditis</taxon>
    </lineage>
</organism>
<dbReference type="Proteomes" id="UP000001940">
    <property type="component" value="Chromosome I"/>
</dbReference>
<gene>
    <name evidence="1" type="ORF">CELE_Y119C1B.11</name>
    <name evidence="1 3" type="ORF">Y119C1B.11</name>
</gene>
<dbReference type="HOGENOM" id="CLU_2608184_0_0_1"/>
<accession>Q4W5T2</accession>
<evidence type="ECO:0000313" key="1">
    <source>
        <dbReference type="EMBL" id="CCD68306.2"/>
    </source>
</evidence>
<dbReference type="UCSC" id="Y119C1B.11">
    <property type="organism name" value="c. elegans"/>
</dbReference>
<evidence type="ECO:0000313" key="3">
    <source>
        <dbReference type="WormBase" id="Y119C1B.11"/>
    </source>
</evidence>
<dbReference type="InParanoid" id="Q4W5T2"/>
<dbReference type="AlphaFoldDB" id="Q4W5T2"/>
<dbReference type="Bgee" id="WBGene00044441">
    <property type="expression patterns" value="Expressed in material anatomical entity and 2 other cell types or tissues"/>
</dbReference>
<dbReference type="AGR" id="WB:WBGene00044441"/>
<reference evidence="1 2" key="1">
    <citation type="journal article" date="1998" name="Science">
        <title>Genome sequence of the nematode C. elegans: a platform for investigating biology.</title>
        <authorList>
            <consortium name="The C. elegans sequencing consortium"/>
            <person name="Sulson J.E."/>
            <person name="Waterston R."/>
        </authorList>
    </citation>
    <scope>NUCLEOTIDE SEQUENCE [LARGE SCALE GENOMIC DNA]</scope>
    <source>
        <strain evidence="1 2">Bristol N2</strain>
    </source>
</reference>
<dbReference type="WormBase" id="Y119C1B.11">
    <property type="protein sequence ID" value="CE53970"/>
    <property type="gene ID" value="WBGene00044441"/>
</dbReference>
<sequence>MVNGLVGPLAGSVGRTLVGSVEQLGAAVRSRDRWGAAVAKMRMCWLDGAGGGRGLVPFAAEDGALEVDQGKFKKSKFT</sequence>
<keyword evidence="2" id="KW-1185">Reference proteome</keyword>
<proteinExistence type="predicted"/>